<dbReference type="eggNOG" id="KOG2277">
    <property type="taxonomic scope" value="Eukaryota"/>
</dbReference>
<dbReference type="IntAct" id="G5EFR3">
    <property type="interactions" value="2"/>
</dbReference>
<dbReference type="SUPFAM" id="SSF81631">
    <property type="entry name" value="PAP/OAS1 substrate-binding domain"/>
    <property type="match status" value="1"/>
</dbReference>
<keyword evidence="12" id="KW-1267">Proteomics identification</keyword>
<evidence type="ECO:0000256" key="6">
    <source>
        <dbReference type="SAM" id="MobiDB-lite"/>
    </source>
</evidence>
<dbReference type="OrthoDB" id="2274644at2759"/>
<dbReference type="PANTHER" id="PTHR12271">
    <property type="entry name" value="POLY A POLYMERASE CID PAP -RELATED"/>
    <property type="match status" value="1"/>
</dbReference>
<keyword evidence="5" id="KW-0460">Magnesium</keyword>
<evidence type="ECO:0000313" key="9">
    <source>
        <dbReference type="EMBL" id="CAE54895.1"/>
    </source>
</evidence>
<comment type="cofactor">
    <cofactor evidence="1">
        <name>Mn(2+)</name>
        <dbReference type="ChEBI" id="CHEBI:29035"/>
    </cofactor>
</comment>
<evidence type="ECO:0007829" key="12">
    <source>
        <dbReference type="PeptideAtlas" id="G5EFR3"/>
    </source>
</evidence>
<organism evidence="9 10">
    <name type="scientific">Caenorhabditis elegans</name>
    <dbReference type="NCBI Taxonomy" id="6239"/>
    <lineage>
        <taxon>Eukaryota</taxon>
        <taxon>Metazoa</taxon>
        <taxon>Ecdysozoa</taxon>
        <taxon>Nematoda</taxon>
        <taxon>Chromadorea</taxon>
        <taxon>Rhabditida</taxon>
        <taxon>Rhabditina</taxon>
        <taxon>Rhabditomorpha</taxon>
        <taxon>Rhabditoidea</taxon>
        <taxon>Rhabditidae</taxon>
        <taxon>Peloderinae</taxon>
        <taxon>Caenorhabditis</taxon>
    </lineage>
</organism>
<dbReference type="FunCoup" id="G5EFR3">
    <property type="interactions" value="273"/>
</dbReference>
<feature type="region of interest" description="Disordered" evidence="6">
    <location>
        <begin position="177"/>
        <end position="211"/>
    </location>
</feature>
<proteinExistence type="evidence at protein level"/>
<dbReference type="Gene3D" id="1.10.1410.10">
    <property type="match status" value="1"/>
</dbReference>
<accession>G5EFR3</accession>
<comment type="cofactor">
    <cofactor evidence="2">
        <name>Mg(2+)</name>
        <dbReference type="ChEBI" id="CHEBI:18420"/>
    </cofactor>
</comment>
<name>G5EFR3_CAEEL</name>
<dbReference type="CDD" id="cd05402">
    <property type="entry name" value="NT_PAP_TUTase"/>
    <property type="match status" value="1"/>
</dbReference>
<feature type="compositionally biased region" description="Low complexity" evidence="6">
    <location>
        <begin position="196"/>
        <end position="211"/>
    </location>
</feature>
<dbReference type="GO" id="GO:0031123">
    <property type="term" value="P:RNA 3'-end processing"/>
    <property type="evidence" value="ECO:0000318"/>
    <property type="project" value="GO_Central"/>
</dbReference>
<dbReference type="GeneID" id="173373"/>
<keyword evidence="3" id="KW-0808">Transferase</keyword>
<dbReference type="SMR" id="G5EFR3"/>
<dbReference type="Proteomes" id="UP000001940">
    <property type="component" value="Chromosome I"/>
</dbReference>
<evidence type="ECO:0000313" key="11">
    <source>
        <dbReference type="WormBase" id="F31C3.2b"/>
    </source>
</evidence>
<gene>
    <name evidence="9 11" type="primary">gldr-2</name>
    <name evidence="9" type="ORF">CELE_F31C3.2</name>
    <name evidence="11" type="ORF">F31C3.2</name>
</gene>
<evidence type="ECO:0000313" key="10">
    <source>
        <dbReference type="Proteomes" id="UP000001940"/>
    </source>
</evidence>
<reference evidence="9 10" key="1">
    <citation type="journal article" date="1998" name="Science">
        <title>Genome sequence of the nematode C. elegans: a platform for investigating biology.</title>
        <authorList>
            <consortium name="The C. elegans sequencing consortium"/>
            <person name="Sulson J.E."/>
            <person name="Waterston R."/>
        </authorList>
    </citation>
    <scope>NUCLEOTIDE SEQUENCE [LARGE SCALE GENOMIC DNA]</scope>
    <source>
        <strain evidence="9 10">Bristol N2</strain>
    </source>
</reference>
<dbReference type="Bgee" id="WBGene00009284">
    <property type="expression patterns" value="Expressed in germ line (C elegans) and 4 other cell types or tissues"/>
</dbReference>
<feature type="domain" description="Poly(A) RNA polymerase mitochondrial-like central palm" evidence="8">
    <location>
        <begin position="463"/>
        <end position="619"/>
    </location>
</feature>
<feature type="domain" description="PAP-associated" evidence="7">
    <location>
        <begin position="710"/>
        <end position="764"/>
    </location>
</feature>
<dbReference type="OMA" id="SHLTHYY"/>
<sequence>MSRKRKMSQSKKPSLPRRPIIQNLTFMGTELGCPLLVQDMDSMNKRGEEPPENADVKRFISFATIPACCLHSKGTGQDAQSADESAGYAMLDFFKLYISNGFRSKLLNCASDEEVKELIPQVQPLFEQFKAAIAADFLSISRCTQFELTPAARARGKELKKRVLTNLKNAGVGYTTVTPKKTLKNDDDDVEEDVPNETVDPSDAPGSSSSDDIVIVREVASEASPKLRKMREMDGAKKKLIEEATMRLGENRRSPSLDSDTYFGECQQLLHGPTEVYCARPESNQFVQQYEEANSTEASEDEDKEAVPMKRARVDIEEDDDDVIVLNMTTSSGVSDKKDVSGSEDEIGDIVDEWDANDEEEKTDELEELEDDDIQIIEAGDQGNGVEEVSSTVISVETPNSSSDENKIYNGHQTHQIFREVRQLPVNYQARTIGVVLNERIAGSVEKFVNSITKKSFNSVKQLSKLAWDHYLGNAQPDFVFLKKMEARQKLFSEIKKLFPDTEIKLQTTGSTVNGCGSFNSDMDLCLCFPTNGYKGQVCDDFHCDRNYSTKILRKIDKAFRRSHWSHPLKKIIKTMQLVPAKVPIVKMILNGEFDGIEVDINVNNIAGIYNSHLIHYYSLTDARLPALALLVKHWAMVTGINNAQDGFLNSYTTILLVVHYLQCGVTPAVIPNLQYLFPHKFDRKLPLNELLLFGDIADKLPTSPPNTWSLGELLIGFFQYYNEFDFTNFGFSIRSGQVIPRENLPRDLINSPIVVEEPFDAINTARTVRDVSHMKSIKSAFRCAVQIISSNKNFTMRDLGVNVTEFD</sequence>
<dbReference type="GO" id="GO:0046872">
    <property type="term" value="F:metal ion binding"/>
    <property type="evidence" value="ECO:0007669"/>
    <property type="project" value="UniProtKB-KW"/>
</dbReference>
<evidence type="ECO:0000256" key="5">
    <source>
        <dbReference type="ARBA" id="ARBA00022842"/>
    </source>
</evidence>
<dbReference type="STRING" id="6239.F31C3.2b.1"/>
<keyword evidence="10" id="KW-1185">Reference proteome</keyword>
<dbReference type="EMBL" id="BX284601">
    <property type="protein sequence ID" value="CAE54895.1"/>
    <property type="molecule type" value="Genomic_DNA"/>
</dbReference>
<evidence type="ECO:0000256" key="4">
    <source>
        <dbReference type="ARBA" id="ARBA00022723"/>
    </source>
</evidence>
<dbReference type="Gene3D" id="3.30.460.10">
    <property type="entry name" value="Beta Polymerase, domain 2"/>
    <property type="match status" value="1"/>
</dbReference>
<dbReference type="RefSeq" id="NP_001021434.1">
    <property type="nucleotide sequence ID" value="NM_001026263.4"/>
</dbReference>
<dbReference type="ExpressionAtlas" id="G5EFR3">
    <property type="expression patterns" value="baseline and differential"/>
</dbReference>
<evidence type="ECO:0000259" key="8">
    <source>
        <dbReference type="Pfam" id="PF22600"/>
    </source>
</evidence>
<dbReference type="InterPro" id="IPR002058">
    <property type="entry name" value="PAP_assoc"/>
</dbReference>
<keyword evidence="4" id="KW-0479">Metal-binding</keyword>
<dbReference type="WormBase" id="F31C3.2b">
    <property type="protein sequence ID" value="CE36143"/>
    <property type="gene ID" value="WBGene00009284"/>
    <property type="gene designation" value="gldr-2"/>
</dbReference>
<evidence type="ECO:0000256" key="3">
    <source>
        <dbReference type="ARBA" id="ARBA00022679"/>
    </source>
</evidence>
<dbReference type="Pfam" id="PF03828">
    <property type="entry name" value="PAP_assoc"/>
    <property type="match status" value="1"/>
</dbReference>
<dbReference type="PaxDb" id="6239-F31C3.2b"/>
<dbReference type="SUPFAM" id="SSF81301">
    <property type="entry name" value="Nucleotidyltransferase"/>
    <property type="match status" value="1"/>
</dbReference>
<evidence type="ECO:0000259" key="7">
    <source>
        <dbReference type="Pfam" id="PF03828"/>
    </source>
</evidence>
<dbReference type="Pfam" id="PF22600">
    <property type="entry name" value="MTPAP-like_central"/>
    <property type="match status" value="1"/>
</dbReference>
<dbReference type="InterPro" id="IPR043519">
    <property type="entry name" value="NT_sf"/>
</dbReference>
<protein>
    <submittedName>
        <fullName evidence="9">PAP-associated domain-containing protein</fullName>
    </submittedName>
</protein>
<dbReference type="InParanoid" id="G5EFR3"/>
<dbReference type="PANTHER" id="PTHR12271:SF117">
    <property type="entry name" value="PAP-ASSOCIATED DOMAIN-CONTAINING PROTEIN"/>
    <property type="match status" value="1"/>
</dbReference>
<dbReference type="InterPro" id="IPR054708">
    <property type="entry name" value="MTPAP-like_central"/>
</dbReference>
<dbReference type="CTD" id="173373"/>
<feature type="compositionally biased region" description="Acidic residues" evidence="6">
    <location>
        <begin position="186"/>
        <end position="195"/>
    </location>
</feature>
<evidence type="ECO:0000256" key="1">
    <source>
        <dbReference type="ARBA" id="ARBA00001936"/>
    </source>
</evidence>
<dbReference type="GO" id="GO:1990817">
    <property type="term" value="F:poly(A) RNA polymerase activity"/>
    <property type="evidence" value="ECO:0000318"/>
    <property type="project" value="GO_Central"/>
</dbReference>
<dbReference type="AGR" id="WB:WBGene00009284"/>
<dbReference type="AlphaFoldDB" id="G5EFR3"/>
<evidence type="ECO:0000256" key="2">
    <source>
        <dbReference type="ARBA" id="ARBA00001946"/>
    </source>
</evidence>